<keyword evidence="1" id="KW-0812">Transmembrane</keyword>
<keyword evidence="1" id="KW-1133">Transmembrane helix</keyword>
<dbReference type="EMBL" id="JAYMYS010000002">
    <property type="protein sequence ID" value="KAK7406231.1"/>
    <property type="molecule type" value="Genomic_DNA"/>
</dbReference>
<comment type="caution">
    <text evidence="2">The sequence shown here is derived from an EMBL/GenBank/DDBJ whole genome shotgun (WGS) entry which is preliminary data.</text>
</comment>
<gene>
    <name evidence="2" type="ORF">VNO78_07851</name>
</gene>
<organism evidence="2 3">
    <name type="scientific">Psophocarpus tetragonolobus</name>
    <name type="common">Winged bean</name>
    <name type="synonym">Dolichos tetragonolobus</name>
    <dbReference type="NCBI Taxonomy" id="3891"/>
    <lineage>
        <taxon>Eukaryota</taxon>
        <taxon>Viridiplantae</taxon>
        <taxon>Streptophyta</taxon>
        <taxon>Embryophyta</taxon>
        <taxon>Tracheophyta</taxon>
        <taxon>Spermatophyta</taxon>
        <taxon>Magnoliopsida</taxon>
        <taxon>eudicotyledons</taxon>
        <taxon>Gunneridae</taxon>
        <taxon>Pentapetalae</taxon>
        <taxon>rosids</taxon>
        <taxon>fabids</taxon>
        <taxon>Fabales</taxon>
        <taxon>Fabaceae</taxon>
        <taxon>Papilionoideae</taxon>
        <taxon>50 kb inversion clade</taxon>
        <taxon>NPAAA clade</taxon>
        <taxon>indigoferoid/millettioid clade</taxon>
        <taxon>Phaseoleae</taxon>
        <taxon>Psophocarpus</taxon>
    </lineage>
</organism>
<dbReference type="AlphaFoldDB" id="A0AAN9SW56"/>
<evidence type="ECO:0000313" key="2">
    <source>
        <dbReference type="EMBL" id="KAK7406231.1"/>
    </source>
</evidence>
<accession>A0AAN9SW56</accession>
<keyword evidence="1" id="KW-0472">Membrane</keyword>
<keyword evidence="3" id="KW-1185">Reference proteome</keyword>
<name>A0AAN9SW56_PSOTE</name>
<dbReference type="Proteomes" id="UP001386955">
    <property type="component" value="Unassembled WGS sequence"/>
</dbReference>
<evidence type="ECO:0000256" key="1">
    <source>
        <dbReference type="SAM" id="Phobius"/>
    </source>
</evidence>
<reference evidence="2 3" key="1">
    <citation type="submission" date="2024-01" db="EMBL/GenBank/DDBJ databases">
        <title>The genomes of 5 underutilized Papilionoideae crops provide insights into root nodulation and disease resistanc.</title>
        <authorList>
            <person name="Jiang F."/>
        </authorList>
    </citation>
    <scope>NUCLEOTIDE SEQUENCE [LARGE SCALE GENOMIC DNA]</scope>
    <source>
        <strain evidence="2">DUOXIRENSHENG_FW03</strain>
        <tissue evidence="2">Leaves</tissue>
    </source>
</reference>
<proteinExistence type="predicted"/>
<evidence type="ECO:0000313" key="3">
    <source>
        <dbReference type="Proteomes" id="UP001386955"/>
    </source>
</evidence>
<sequence>MVYGDLNQLEPPSPPPPSFVPLSDWAPFIWAYTILAAFTYCTHNFSFSLIRNIKQVHGYWNLEVNSIPLLDSTLDLQNY</sequence>
<protein>
    <submittedName>
        <fullName evidence="2">Uncharacterized protein</fullName>
    </submittedName>
</protein>
<feature type="transmembrane region" description="Helical" evidence="1">
    <location>
        <begin position="29"/>
        <end position="50"/>
    </location>
</feature>